<dbReference type="KEGG" id="pmet:G4Y79_23180"/>
<organism evidence="1 2">
    <name type="scientific">Phototrophicus methaneseepsis</name>
    <dbReference type="NCBI Taxonomy" id="2710758"/>
    <lineage>
        <taxon>Bacteria</taxon>
        <taxon>Bacillati</taxon>
        <taxon>Chloroflexota</taxon>
        <taxon>Candidatus Thermofontia</taxon>
        <taxon>Phototrophicales</taxon>
        <taxon>Phototrophicaceae</taxon>
        <taxon>Phototrophicus</taxon>
    </lineage>
</organism>
<proteinExistence type="predicted"/>
<dbReference type="AlphaFoldDB" id="A0A7S8E8X5"/>
<dbReference type="EMBL" id="CP062983">
    <property type="protein sequence ID" value="QPC82555.1"/>
    <property type="molecule type" value="Genomic_DNA"/>
</dbReference>
<dbReference type="Gene3D" id="3.30.70.100">
    <property type="match status" value="1"/>
</dbReference>
<sequence>MSKFVVMFRHPAEMHVFENIYTDFLSLVERMPDIQRRQVVHLTGSPMGETPYYRVLELYFADEAAMRQALMSPAGQEAGGELERFGPDSILIWYGDEYEDDGGSNT</sequence>
<name>A0A7S8E8X5_9CHLR</name>
<dbReference type="InterPro" id="IPR009799">
    <property type="entry name" value="EthD_dom"/>
</dbReference>
<accession>A0A7S8E8X5</accession>
<dbReference type="Proteomes" id="UP000594468">
    <property type="component" value="Chromosome"/>
</dbReference>
<keyword evidence="2" id="KW-1185">Reference proteome</keyword>
<dbReference type="RefSeq" id="WP_195170624.1">
    <property type="nucleotide sequence ID" value="NZ_CP062983.1"/>
</dbReference>
<dbReference type="NCBIfam" id="TIGR02118">
    <property type="entry name" value="EthD family reductase"/>
    <property type="match status" value="1"/>
</dbReference>
<evidence type="ECO:0000313" key="2">
    <source>
        <dbReference type="Proteomes" id="UP000594468"/>
    </source>
</evidence>
<reference evidence="1 2" key="1">
    <citation type="submission" date="2020-02" db="EMBL/GenBank/DDBJ databases">
        <authorList>
            <person name="Zheng R.K."/>
            <person name="Sun C.M."/>
        </authorList>
    </citation>
    <scope>NUCLEOTIDE SEQUENCE [LARGE SCALE GENOMIC DNA]</scope>
    <source>
        <strain evidence="2">rifampicinis</strain>
    </source>
</reference>
<evidence type="ECO:0000313" key="1">
    <source>
        <dbReference type="EMBL" id="QPC82555.1"/>
    </source>
</evidence>
<protein>
    <submittedName>
        <fullName evidence="1">EthD family reductase</fullName>
    </submittedName>
</protein>
<dbReference type="SUPFAM" id="SSF54909">
    <property type="entry name" value="Dimeric alpha+beta barrel"/>
    <property type="match status" value="1"/>
</dbReference>
<dbReference type="InterPro" id="IPR011008">
    <property type="entry name" value="Dimeric_a/b-barrel"/>
</dbReference>
<gene>
    <name evidence="1" type="ORF">G4Y79_23180</name>
</gene>
<dbReference type="GO" id="GO:0016491">
    <property type="term" value="F:oxidoreductase activity"/>
    <property type="evidence" value="ECO:0007669"/>
    <property type="project" value="InterPro"/>
</dbReference>